<organism evidence="1 2">
    <name type="scientific">Chryseobacterium indologenes</name>
    <name type="common">Flavobacterium indologenes</name>
    <dbReference type="NCBI Taxonomy" id="253"/>
    <lineage>
        <taxon>Bacteria</taxon>
        <taxon>Pseudomonadati</taxon>
        <taxon>Bacteroidota</taxon>
        <taxon>Flavobacteriia</taxon>
        <taxon>Flavobacteriales</taxon>
        <taxon>Weeksellaceae</taxon>
        <taxon>Chryseobacterium group</taxon>
        <taxon>Chryseobacterium</taxon>
    </lineage>
</organism>
<gene>
    <name evidence="1" type="ORF">EG352_06505</name>
</gene>
<evidence type="ECO:0000313" key="1">
    <source>
        <dbReference type="EMBL" id="AZB17440.1"/>
    </source>
</evidence>
<evidence type="ECO:0000313" key="2">
    <source>
        <dbReference type="Proteomes" id="UP000269015"/>
    </source>
</evidence>
<reference evidence="1 2" key="1">
    <citation type="submission" date="2018-11" db="EMBL/GenBank/DDBJ databases">
        <title>Proposal to divide the Flavobacteriaceae and reorganize its genera based on Amino Acid Identity values calculated from whole genome sequences.</title>
        <authorList>
            <person name="Nicholson A.C."/>
            <person name="Gulvik C.A."/>
            <person name="Whitney A.M."/>
            <person name="Humrighouse B.W."/>
            <person name="Bell M."/>
            <person name="Holmes B."/>
            <person name="Steigerwalt A.G."/>
            <person name="Villarma A."/>
            <person name="Sheth M."/>
            <person name="Batra D."/>
            <person name="Pryor J."/>
            <person name="Bernardet J.-F."/>
            <person name="Hugo C."/>
            <person name="Kampfer P."/>
            <person name="Newman J."/>
            <person name="McQuiston J.R."/>
        </authorList>
    </citation>
    <scope>NUCLEOTIDE SEQUENCE [LARGE SCALE GENOMIC DNA]</scope>
    <source>
        <strain evidence="1 2">H5559</strain>
    </source>
</reference>
<accession>A0AAD1DU52</accession>
<name>A0AAD1DU52_CHRID</name>
<sequence length="83" mass="9720">MLPSFPVLLRLGPESFFSKEKTGKKRKSMYTPVKWCRVKRNHDLMGGTLWGVDRSFVISLAGWCWWLADVFLLPFFDCSFDKN</sequence>
<dbReference type="AlphaFoldDB" id="A0AAD1DU52"/>
<protein>
    <submittedName>
        <fullName evidence="1">Uncharacterized protein</fullName>
    </submittedName>
</protein>
<dbReference type="Proteomes" id="UP000269015">
    <property type="component" value="Chromosome"/>
</dbReference>
<proteinExistence type="predicted"/>
<dbReference type="EMBL" id="CP033930">
    <property type="protein sequence ID" value="AZB17440.1"/>
    <property type="molecule type" value="Genomic_DNA"/>
</dbReference>